<feature type="transmembrane region" description="Helical" evidence="2">
    <location>
        <begin position="94"/>
        <end position="117"/>
    </location>
</feature>
<keyword evidence="2" id="KW-0472">Membrane</keyword>
<evidence type="ECO:0000313" key="4">
    <source>
        <dbReference type="Proteomes" id="UP000199361"/>
    </source>
</evidence>
<keyword evidence="4" id="KW-1185">Reference proteome</keyword>
<evidence type="ECO:0000256" key="2">
    <source>
        <dbReference type="SAM" id="Phobius"/>
    </source>
</evidence>
<reference evidence="3 4" key="1">
    <citation type="submission" date="2016-10" db="EMBL/GenBank/DDBJ databases">
        <authorList>
            <person name="de Groot N.N."/>
        </authorList>
    </citation>
    <scope>NUCLEOTIDE SEQUENCE [LARGE SCALE GENOMIC DNA]</scope>
    <source>
        <strain evidence="3 4">CGMCC 4.5598</strain>
    </source>
</reference>
<proteinExistence type="predicted"/>
<dbReference type="EMBL" id="FOHX01000003">
    <property type="protein sequence ID" value="SET60782.1"/>
    <property type="molecule type" value="Genomic_DNA"/>
</dbReference>
<dbReference type="STRING" id="568860.SAMN05421811_103585"/>
<feature type="compositionally biased region" description="Basic and acidic residues" evidence="1">
    <location>
        <begin position="151"/>
        <end position="164"/>
    </location>
</feature>
<protein>
    <submittedName>
        <fullName evidence="3">Uncharacterized protein</fullName>
    </submittedName>
</protein>
<accession>A0A1I0FRF1</accession>
<evidence type="ECO:0000256" key="1">
    <source>
        <dbReference type="SAM" id="MobiDB-lite"/>
    </source>
</evidence>
<dbReference type="Proteomes" id="UP000199361">
    <property type="component" value="Unassembled WGS sequence"/>
</dbReference>
<keyword evidence="2" id="KW-0812">Transmembrane</keyword>
<name>A0A1I0FRF1_9ACTN</name>
<keyword evidence="2" id="KW-1133">Transmembrane helix</keyword>
<feature type="region of interest" description="Disordered" evidence="1">
    <location>
        <begin position="151"/>
        <end position="173"/>
    </location>
</feature>
<organism evidence="3 4">
    <name type="scientific">Nonomuraea wenchangensis</name>
    <dbReference type="NCBI Taxonomy" id="568860"/>
    <lineage>
        <taxon>Bacteria</taxon>
        <taxon>Bacillati</taxon>
        <taxon>Actinomycetota</taxon>
        <taxon>Actinomycetes</taxon>
        <taxon>Streptosporangiales</taxon>
        <taxon>Streptosporangiaceae</taxon>
        <taxon>Nonomuraea</taxon>
    </lineage>
</organism>
<dbReference type="AlphaFoldDB" id="A0A1I0FRF1"/>
<sequence>MDIPLRLLTWAVHLTVFGLLAMAVVTVLREDQVGIAAGGVLLGALYAAGPSVEGRPVAGPVWLGALTALWLVLAVASAPFVWPAFPLLYTYVRVLPLWLAMFGVGAVTSAAILAAAWHAGEPAVPLVVGPALAAVVVTLLALACRSMREHADRPVPEHPGRTAQERPAPPVTP</sequence>
<feature type="transmembrane region" description="Helical" evidence="2">
    <location>
        <begin position="123"/>
        <end position="144"/>
    </location>
</feature>
<evidence type="ECO:0000313" key="3">
    <source>
        <dbReference type="EMBL" id="SET60782.1"/>
    </source>
</evidence>
<gene>
    <name evidence="3" type="ORF">SAMN05421811_103585</name>
</gene>
<feature type="transmembrane region" description="Helical" evidence="2">
    <location>
        <begin position="33"/>
        <end position="49"/>
    </location>
</feature>
<feature type="transmembrane region" description="Helical" evidence="2">
    <location>
        <begin position="6"/>
        <end position="28"/>
    </location>
</feature>
<feature type="transmembrane region" description="Helical" evidence="2">
    <location>
        <begin position="61"/>
        <end position="82"/>
    </location>
</feature>